<keyword evidence="2" id="KW-1185">Reference proteome</keyword>
<name>A0ABW0YU23_9ACTN</name>
<comment type="caution">
    <text evidence="1">The sequence shown here is derived from an EMBL/GenBank/DDBJ whole genome shotgun (WGS) entry which is preliminary data.</text>
</comment>
<gene>
    <name evidence="1" type="ORF">ACFP1Z_02170</name>
</gene>
<proteinExistence type="predicted"/>
<sequence length="68" mass="7686">MTKRRQAQHLRRNDVVAEGGKWREIKAVRPDQRGGGDPRVVLVFRDGPARQVNATARVEVARGGKRVR</sequence>
<dbReference type="Proteomes" id="UP001596083">
    <property type="component" value="Unassembled WGS sequence"/>
</dbReference>
<reference evidence="2" key="1">
    <citation type="journal article" date="2019" name="Int. J. Syst. Evol. Microbiol.">
        <title>The Global Catalogue of Microorganisms (GCM) 10K type strain sequencing project: providing services to taxonomists for standard genome sequencing and annotation.</title>
        <authorList>
            <consortium name="The Broad Institute Genomics Platform"/>
            <consortium name="The Broad Institute Genome Sequencing Center for Infectious Disease"/>
            <person name="Wu L."/>
            <person name="Ma J."/>
        </authorList>
    </citation>
    <scope>NUCLEOTIDE SEQUENCE [LARGE SCALE GENOMIC DNA]</scope>
    <source>
        <strain evidence="2">CGMCC 4.7304</strain>
    </source>
</reference>
<accession>A0ABW0YU23</accession>
<dbReference type="RefSeq" id="WP_390313973.1">
    <property type="nucleotide sequence ID" value="NZ_JBHSPB010000001.1"/>
</dbReference>
<evidence type="ECO:0000313" key="1">
    <source>
        <dbReference type="EMBL" id="MFC5718987.1"/>
    </source>
</evidence>
<organism evidence="1 2">
    <name type="scientific">Streptomyces gamaensis</name>
    <dbReference type="NCBI Taxonomy" id="1763542"/>
    <lineage>
        <taxon>Bacteria</taxon>
        <taxon>Bacillati</taxon>
        <taxon>Actinomycetota</taxon>
        <taxon>Actinomycetes</taxon>
        <taxon>Kitasatosporales</taxon>
        <taxon>Streptomycetaceae</taxon>
        <taxon>Streptomyces</taxon>
    </lineage>
</organism>
<protein>
    <submittedName>
        <fullName evidence="1">Uncharacterized protein</fullName>
    </submittedName>
</protein>
<evidence type="ECO:0000313" key="2">
    <source>
        <dbReference type="Proteomes" id="UP001596083"/>
    </source>
</evidence>
<dbReference type="EMBL" id="JBHSPB010000001">
    <property type="protein sequence ID" value="MFC5718987.1"/>
    <property type="molecule type" value="Genomic_DNA"/>
</dbReference>